<keyword evidence="1 3" id="KW-0472">Membrane</keyword>
<name>A0A2G6KD66_9BACT</name>
<dbReference type="PANTHER" id="PTHR30329">
    <property type="entry name" value="STATOR ELEMENT OF FLAGELLAR MOTOR COMPLEX"/>
    <property type="match status" value="1"/>
</dbReference>
<dbReference type="Proteomes" id="UP000230821">
    <property type="component" value="Unassembled WGS sequence"/>
</dbReference>
<dbReference type="AlphaFoldDB" id="A0A2G6KD66"/>
<feature type="coiled-coil region" evidence="2">
    <location>
        <begin position="44"/>
        <end position="88"/>
    </location>
</feature>
<dbReference type="InterPro" id="IPR050330">
    <property type="entry name" value="Bact_OuterMem_StrucFunc"/>
</dbReference>
<evidence type="ECO:0000313" key="6">
    <source>
        <dbReference type="Proteomes" id="UP000230821"/>
    </source>
</evidence>
<keyword evidence="3" id="KW-1133">Transmembrane helix</keyword>
<evidence type="ECO:0000259" key="4">
    <source>
        <dbReference type="PROSITE" id="PS51123"/>
    </source>
</evidence>
<dbReference type="EMBL" id="PDSK01000100">
    <property type="protein sequence ID" value="PIE33320.1"/>
    <property type="molecule type" value="Genomic_DNA"/>
</dbReference>
<accession>A0A2G6KD66</accession>
<dbReference type="GO" id="GO:0016020">
    <property type="term" value="C:membrane"/>
    <property type="evidence" value="ECO:0007669"/>
    <property type="project" value="UniProtKB-UniRule"/>
</dbReference>
<comment type="caution">
    <text evidence="5">The sequence shown here is derived from an EMBL/GenBank/DDBJ whole genome shotgun (WGS) entry which is preliminary data.</text>
</comment>
<gene>
    <name evidence="5" type="ORF">CSA56_12170</name>
</gene>
<dbReference type="PROSITE" id="PS51123">
    <property type="entry name" value="OMPA_2"/>
    <property type="match status" value="1"/>
</dbReference>
<dbReference type="InterPro" id="IPR036737">
    <property type="entry name" value="OmpA-like_sf"/>
</dbReference>
<organism evidence="5 6">
    <name type="scientific">candidate division KSB3 bacterium</name>
    <dbReference type="NCBI Taxonomy" id="2044937"/>
    <lineage>
        <taxon>Bacteria</taxon>
        <taxon>candidate division KSB3</taxon>
    </lineage>
</organism>
<feature type="transmembrane region" description="Helical" evidence="3">
    <location>
        <begin position="12"/>
        <end position="35"/>
    </location>
</feature>
<dbReference type="SUPFAM" id="SSF103088">
    <property type="entry name" value="OmpA-like"/>
    <property type="match status" value="1"/>
</dbReference>
<sequence length="386" mass="44904">MHRREGIESIPFIGYIDTLAAIVLVFVVITTFTVIEFSLSKQAMLNTQEEAARLRDELDKLQDAQNYIRELEAELQQYQERLDTAGYQNIQEIPNRLEWRDAILTKQVLENTGWSKRVTELPLYKDWQKMELFSVEDLQQLSESEQQLVEMKQKVEQYERYDTMLANAGYTDTAEIPPKEAWEDSQSRLKSYRNLLEEAGFEGNIDTLYDFFEQWNQIILEMKRVFKVDVNEPELVLKRLKKLESLQKKVVIPVEQGSIFFGFGDIKVQDEFKQALDTHIEEAREAIKNGTYDIIQIEGHTDAIPVRTDNPKYQDNWELSSARAHAVAQYFIERGIAPEHLAVVGHAEYKPKVANDSPEAMAKNRRIEIVFLNSSLLNLGVEEKEY</sequence>
<evidence type="ECO:0000256" key="2">
    <source>
        <dbReference type="SAM" id="Coils"/>
    </source>
</evidence>
<keyword evidence="2" id="KW-0175">Coiled coil</keyword>
<reference evidence="5 6" key="1">
    <citation type="submission" date="2017-10" db="EMBL/GenBank/DDBJ databases">
        <title>Novel microbial diversity and functional potential in the marine mammal oral microbiome.</title>
        <authorList>
            <person name="Dudek N.K."/>
            <person name="Sun C.L."/>
            <person name="Burstein D."/>
            <person name="Kantor R.S."/>
            <person name="Aliaga Goltsman D.S."/>
            <person name="Bik E.M."/>
            <person name="Thomas B.C."/>
            <person name="Banfield J.F."/>
            <person name="Relman D.A."/>
        </authorList>
    </citation>
    <scope>NUCLEOTIDE SEQUENCE [LARGE SCALE GENOMIC DNA]</scope>
    <source>
        <strain evidence="5">DOLJORAL78_47_16</strain>
    </source>
</reference>
<dbReference type="PANTHER" id="PTHR30329:SF21">
    <property type="entry name" value="LIPOPROTEIN YIAD-RELATED"/>
    <property type="match status" value="1"/>
</dbReference>
<evidence type="ECO:0000256" key="1">
    <source>
        <dbReference type="PROSITE-ProRule" id="PRU00473"/>
    </source>
</evidence>
<dbReference type="Pfam" id="PF00691">
    <property type="entry name" value="OmpA"/>
    <property type="match status" value="1"/>
</dbReference>
<dbReference type="CDD" id="cd07185">
    <property type="entry name" value="OmpA_C-like"/>
    <property type="match status" value="1"/>
</dbReference>
<feature type="domain" description="OmpA-like" evidence="4">
    <location>
        <begin position="248"/>
        <end position="375"/>
    </location>
</feature>
<dbReference type="Gene3D" id="3.30.1330.60">
    <property type="entry name" value="OmpA-like domain"/>
    <property type="match status" value="1"/>
</dbReference>
<proteinExistence type="predicted"/>
<evidence type="ECO:0000313" key="5">
    <source>
        <dbReference type="EMBL" id="PIE33320.1"/>
    </source>
</evidence>
<protein>
    <recommendedName>
        <fullName evidence="4">OmpA-like domain-containing protein</fullName>
    </recommendedName>
</protein>
<evidence type="ECO:0000256" key="3">
    <source>
        <dbReference type="SAM" id="Phobius"/>
    </source>
</evidence>
<dbReference type="InterPro" id="IPR006665">
    <property type="entry name" value="OmpA-like"/>
</dbReference>
<keyword evidence="3" id="KW-0812">Transmembrane</keyword>